<comment type="caution">
    <text evidence="2">The sequence shown here is derived from an EMBL/GenBank/DDBJ whole genome shotgun (WGS) entry which is preliminary data.</text>
</comment>
<sequence>MLLGGKKLNENTNLSGTTFSGTSKRARSTRLNAQRDWRRSARLLWQNGGSVNALWTASERPSDRRPRGRDREASHSPGPWRPGGVEGGLAAVIVIKA</sequence>
<proteinExistence type="predicted"/>
<organism evidence="2 3">
    <name type="scientific">Synaphobranchus kaupii</name>
    <name type="common">Kaup's arrowtooth eel</name>
    <dbReference type="NCBI Taxonomy" id="118154"/>
    <lineage>
        <taxon>Eukaryota</taxon>
        <taxon>Metazoa</taxon>
        <taxon>Chordata</taxon>
        <taxon>Craniata</taxon>
        <taxon>Vertebrata</taxon>
        <taxon>Euteleostomi</taxon>
        <taxon>Actinopterygii</taxon>
        <taxon>Neopterygii</taxon>
        <taxon>Teleostei</taxon>
        <taxon>Anguilliformes</taxon>
        <taxon>Synaphobranchidae</taxon>
        <taxon>Synaphobranchus</taxon>
    </lineage>
</organism>
<feature type="region of interest" description="Disordered" evidence="1">
    <location>
        <begin position="54"/>
        <end position="86"/>
    </location>
</feature>
<evidence type="ECO:0000313" key="3">
    <source>
        <dbReference type="Proteomes" id="UP001152622"/>
    </source>
</evidence>
<dbReference type="AlphaFoldDB" id="A0A9Q1ES79"/>
<gene>
    <name evidence="2" type="ORF">SKAU_G00314030</name>
</gene>
<evidence type="ECO:0000256" key="1">
    <source>
        <dbReference type="SAM" id="MobiDB-lite"/>
    </source>
</evidence>
<feature type="compositionally biased region" description="Polar residues" evidence="1">
    <location>
        <begin position="10"/>
        <end position="23"/>
    </location>
</feature>
<dbReference type="Proteomes" id="UP001152622">
    <property type="component" value="Chromosome 13"/>
</dbReference>
<name>A0A9Q1ES79_SYNKA</name>
<dbReference type="EMBL" id="JAINUF010000013">
    <property type="protein sequence ID" value="KAJ8344074.1"/>
    <property type="molecule type" value="Genomic_DNA"/>
</dbReference>
<protein>
    <submittedName>
        <fullName evidence="2">Uncharacterized protein</fullName>
    </submittedName>
</protein>
<accession>A0A9Q1ES79</accession>
<keyword evidence="3" id="KW-1185">Reference proteome</keyword>
<feature type="compositionally biased region" description="Basic and acidic residues" evidence="1">
    <location>
        <begin position="60"/>
        <end position="74"/>
    </location>
</feature>
<reference evidence="2" key="1">
    <citation type="journal article" date="2023" name="Science">
        <title>Genome structures resolve the early diversification of teleost fishes.</title>
        <authorList>
            <person name="Parey E."/>
            <person name="Louis A."/>
            <person name="Montfort J."/>
            <person name="Bouchez O."/>
            <person name="Roques C."/>
            <person name="Iampietro C."/>
            <person name="Lluch J."/>
            <person name="Castinel A."/>
            <person name="Donnadieu C."/>
            <person name="Desvignes T."/>
            <person name="Floi Bucao C."/>
            <person name="Jouanno E."/>
            <person name="Wen M."/>
            <person name="Mejri S."/>
            <person name="Dirks R."/>
            <person name="Jansen H."/>
            <person name="Henkel C."/>
            <person name="Chen W.J."/>
            <person name="Zahm M."/>
            <person name="Cabau C."/>
            <person name="Klopp C."/>
            <person name="Thompson A.W."/>
            <person name="Robinson-Rechavi M."/>
            <person name="Braasch I."/>
            <person name="Lecointre G."/>
            <person name="Bobe J."/>
            <person name="Postlethwait J.H."/>
            <person name="Berthelot C."/>
            <person name="Roest Crollius H."/>
            <person name="Guiguen Y."/>
        </authorList>
    </citation>
    <scope>NUCLEOTIDE SEQUENCE</scope>
    <source>
        <strain evidence="2">WJC10195</strain>
    </source>
</reference>
<evidence type="ECO:0000313" key="2">
    <source>
        <dbReference type="EMBL" id="KAJ8344074.1"/>
    </source>
</evidence>
<feature type="region of interest" description="Disordered" evidence="1">
    <location>
        <begin position="1"/>
        <end position="33"/>
    </location>
</feature>